<dbReference type="Proteomes" id="UP000192566">
    <property type="component" value="Unassembled WGS sequence"/>
</dbReference>
<dbReference type="EMBL" id="MVHR01000009">
    <property type="protein sequence ID" value="ORA74630.1"/>
    <property type="molecule type" value="Genomic_DNA"/>
</dbReference>
<dbReference type="InterPro" id="IPR022171">
    <property type="entry name" value="PPE_C"/>
</dbReference>
<evidence type="ECO:0000259" key="3">
    <source>
        <dbReference type="Pfam" id="PF12484"/>
    </source>
</evidence>
<organism evidence="4 5">
    <name type="scientific">Mycobacterium heidelbergense</name>
    <dbReference type="NCBI Taxonomy" id="53376"/>
    <lineage>
        <taxon>Bacteria</taxon>
        <taxon>Bacillati</taxon>
        <taxon>Actinomycetota</taxon>
        <taxon>Actinomycetes</taxon>
        <taxon>Mycobacteriales</taxon>
        <taxon>Mycobacteriaceae</taxon>
        <taxon>Mycobacterium</taxon>
        <taxon>Mycobacterium simiae complex</taxon>
    </lineage>
</organism>
<dbReference type="Pfam" id="PF00823">
    <property type="entry name" value="PPE"/>
    <property type="match status" value="1"/>
</dbReference>
<proteinExistence type="inferred from homology"/>
<dbReference type="Pfam" id="PF12484">
    <property type="entry name" value="PPE-SVP"/>
    <property type="match status" value="1"/>
</dbReference>
<dbReference type="AlphaFoldDB" id="A0A1X0DRZ3"/>
<reference evidence="4 5" key="1">
    <citation type="submission" date="2017-02" db="EMBL/GenBank/DDBJ databases">
        <title>The new phylogeny of genus Mycobacterium.</title>
        <authorList>
            <person name="Tortoli E."/>
            <person name="Trovato A."/>
            <person name="Cirillo D.M."/>
        </authorList>
    </citation>
    <scope>NUCLEOTIDE SEQUENCE [LARGE SCALE GENOMIC DNA]</scope>
    <source>
        <strain evidence="4 5">DSM 44471</strain>
    </source>
</reference>
<gene>
    <name evidence="4" type="ORF">BST25_08630</name>
</gene>
<evidence type="ECO:0000256" key="1">
    <source>
        <dbReference type="ARBA" id="ARBA00010652"/>
    </source>
</evidence>
<dbReference type="PANTHER" id="PTHR46766">
    <property type="entry name" value="GLUTAMINE-RICH PROTEIN 2"/>
    <property type="match status" value="1"/>
</dbReference>
<dbReference type="RefSeq" id="WP_083073599.1">
    <property type="nucleotide sequence ID" value="NZ_AP022615.1"/>
</dbReference>
<comment type="similarity">
    <text evidence="1">Belongs to the mycobacterial PPE family.</text>
</comment>
<dbReference type="PANTHER" id="PTHR46766:SF1">
    <property type="entry name" value="GLUTAMINE-RICH PROTEIN 2"/>
    <property type="match status" value="1"/>
</dbReference>
<feature type="domain" description="PPE" evidence="2">
    <location>
        <begin position="2"/>
        <end position="164"/>
    </location>
</feature>
<dbReference type="Gene3D" id="1.20.1260.20">
    <property type="entry name" value="PPE superfamily"/>
    <property type="match status" value="1"/>
</dbReference>
<evidence type="ECO:0000313" key="4">
    <source>
        <dbReference type="EMBL" id="ORA74630.1"/>
    </source>
</evidence>
<sequence>MDFGAFPPEINSARMYAGPGPGSMSAAATAWDNLASELHSAASSYRSVIAGLTTGRWMGSSSLAMASAFGPYMAWTAGVAARAAETAGQARLAVEAFEAAFAMTVPPPAVTANRVQLASLVATNFLGQNTAAIAANEAEYAEMWAQDAVAMYQYAANSAAATTMTQFTTAPEVTNPAGLAVQTAALAHEISGAVQSSLAGIMSSIPSTLQALASPTSAAAVTTGSLGGLSSTLSSSGFSMGGLAESIVASYANLAGFAVIFTGLDAIAPLMNPAVFVPFMNMGAAAAAPLAEGAAAAQAALGSGFAGGLGPLAGLGQAAAVGGLTVPASWGWAASAYAPMLGAVPMAAPLTGVNLAANGLPLAAGIPLMPAGLPRAAAAGAVGGAVGGAVAAKYGPRLTAVSRSPEAGYAPASKSPPQVAYPGPAALTPPPGYIPTIVYVPANGHAPGYAPANGHAPGYVPTNGHAPVEK</sequence>
<dbReference type="FunFam" id="1.20.1260.20:FF:000001">
    <property type="entry name" value="PPE family protein PPE41"/>
    <property type="match status" value="1"/>
</dbReference>
<dbReference type="SUPFAM" id="SSF140459">
    <property type="entry name" value="PE/PPE dimer-like"/>
    <property type="match status" value="1"/>
</dbReference>
<accession>A0A1X0DRZ3</accession>
<evidence type="ECO:0000313" key="5">
    <source>
        <dbReference type="Proteomes" id="UP000192566"/>
    </source>
</evidence>
<dbReference type="OrthoDB" id="4731847at2"/>
<evidence type="ECO:0000259" key="2">
    <source>
        <dbReference type="Pfam" id="PF00823"/>
    </source>
</evidence>
<dbReference type="STRING" id="53376.BST25_08630"/>
<dbReference type="InterPro" id="IPR000030">
    <property type="entry name" value="PPE_dom"/>
</dbReference>
<keyword evidence="5" id="KW-1185">Reference proteome</keyword>
<name>A0A1X0DRZ3_MYCHE</name>
<protein>
    <submittedName>
        <fullName evidence="4">Uncharacterized protein</fullName>
    </submittedName>
</protein>
<feature type="domain" description="PPE family C-terminal" evidence="3">
    <location>
        <begin position="313"/>
        <end position="403"/>
    </location>
</feature>
<dbReference type="InterPro" id="IPR038332">
    <property type="entry name" value="PPE_sf"/>
</dbReference>
<dbReference type="GO" id="GO:0052572">
    <property type="term" value="P:response to host immune response"/>
    <property type="evidence" value="ECO:0007669"/>
    <property type="project" value="TreeGrafter"/>
</dbReference>
<comment type="caution">
    <text evidence="4">The sequence shown here is derived from an EMBL/GenBank/DDBJ whole genome shotgun (WGS) entry which is preliminary data.</text>
</comment>